<organism evidence="1 2">
    <name type="scientific">Acorus calamus</name>
    <name type="common">Sweet flag</name>
    <dbReference type="NCBI Taxonomy" id="4465"/>
    <lineage>
        <taxon>Eukaryota</taxon>
        <taxon>Viridiplantae</taxon>
        <taxon>Streptophyta</taxon>
        <taxon>Embryophyta</taxon>
        <taxon>Tracheophyta</taxon>
        <taxon>Spermatophyta</taxon>
        <taxon>Magnoliopsida</taxon>
        <taxon>Liliopsida</taxon>
        <taxon>Acoraceae</taxon>
        <taxon>Acorus</taxon>
    </lineage>
</organism>
<reference evidence="1" key="2">
    <citation type="submission" date="2023-06" db="EMBL/GenBank/DDBJ databases">
        <authorList>
            <person name="Ma L."/>
            <person name="Liu K.-W."/>
            <person name="Li Z."/>
            <person name="Hsiao Y.-Y."/>
            <person name="Qi Y."/>
            <person name="Fu T."/>
            <person name="Tang G."/>
            <person name="Zhang D."/>
            <person name="Sun W.-H."/>
            <person name="Liu D.-K."/>
            <person name="Li Y."/>
            <person name="Chen G.-Z."/>
            <person name="Liu X.-D."/>
            <person name="Liao X.-Y."/>
            <person name="Jiang Y.-T."/>
            <person name="Yu X."/>
            <person name="Hao Y."/>
            <person name="Huang J."/>
            <person name="Zhao X.-W."/>
            <person name="Ke S."/>
            <person name="Chen Y.-Y."/>
            <person name="Wu W.-L."/>
            <person name="Hsu J.-L."/>
            <person name="Lin Y.-F."/>
            <person name="Huang M.-D."/>
            <person name="Li C.-Y."/>
            <person name="Huang L."/>
            <person name="Wang Z.-W."/>
            <person name="Zhao X."/>
            <person name="Zhong W.-Y."/>
            <person name="Peng D.-H."/>
            <person name="Ahmad S."/>
            <person name="Lan S."/>
            <person name="Zhang J.-S."/>
            <person name="Tsai W.-C."/>
            <person name="Van De Peer Y."/>
            <person name="Liu Z.-J."/>
        </authorList>
    </citation>
    <scope>NUCLEOTIDE SEQUENCE</scope>
    <source>
        <strain evidence="1">CP</strain>
        <tissue evidence="1">Leaves</tissue>
    </source>
</reference>
<sequence length="57" mass="6503">MRRLVVLPPLRAGSARCSVKPAWRGPYHSKRHATPSLRRDRVTQLAYLNRASQLCCT</sequence>
<dbReference type="EMBL" id="JAUJYO010000010">
    <property type="protein sequence ID" value="KAK1305850.1"/>
    <property type="molecule type" value="Genomic_DNA"/>
</dbReference>
<protein>
    <submittedName>
        <fullName evidence="1">Uncharacterized protein</fullName>
    </submittedName>
</protein>
<evidence type="ECO:0000313" key="1">
    <source>
        <dbReference type="EMBL" id="KAK1305850.1"/>
    </source>
</evidence>
<keyword evidence="2" id="KW-1185">Reference proteome</keyword>
<evidence type="ECO:0000313" key="2">
    <source>
        <dbReference type="Proteomes" id="UP001180020"/>
    </source>
</evidence>
<dbReference type="AlphaFoldDB" id="A0AAV9DYV5"/>
<accession>A0AAV9DYV5</accession>
<dbReference type="AntiFam" id="ANF00039">
    <property type="entry name" value="Antisense to SRP RNA"/>
</dbReference>
<proteinExistence type="predicted"/>
<dbReference type="Proteomes" id="UP001180020">
    <property type="component" value="Unassembled WGS sequence"/>
</dbReference>
<reference evidence="1" key="1">
    <citation type="journal article" date="2023" name="Nat. Commun.">
        <title>Diploid and tetraploid genomes of Acorus and the evolution of monocots.</title>
        <authorList>
            <person name="Ma L."/>
            <person name="Liu K.W."/>
            <person name="Li Z."/>
            <person name="Hsiao Y.Y."/>
            <person name="Qi Y."/>
            <person name="Fu T."/>
            <person name="Tang G.D."/>
            <person name="Zhang D."/>
            <person name="Sun W.H."/>
            <person name="Liu D.K."/>
            <person name="Li Y."/>
            <person name="Chen G.Z."/>
            <person name="Liu X.D."/>
            <person name="Liao X.Y."/>
            <person name="Jiang Y.T."/>
            <person name="Yu X."/>
            <person name="Hao Y."/>
            <person name="Huang J."/>
            <person name="Zhao X.W."/>
            <person name="Ke S."/>
            <person name="Chen Y.Y."/>
            <person name="Wu W.L."/>
            <person name="Hsu J.L."/>
            <person name="Lin Y.F."/>
            <person name="Huang M.D."/>
            <person name="Li C.Y."/>
            <person name="Huang L."/>
            <person name="Wang Z.W."/>
            <person name="Zhao X."/>
            <person name="Zhong W.Y."/>
            <person name="Peng D.H."/>
            <person name="Ahmad S."/>
            <person name="Lan S."/>
            <person name="Zhang J.S."/>
            <person name="Tsai W.C."/>
            <person name="Van de Peer Y."/>
            <person name="Liu Z.J."/>
        </authorList>
    </citation>
    <scope>NUCLEOTIDE SEQUENCE</scope>
    <source>
        <strain evidence="1">CP</strain>
    </source>
</reference>
<comment type="caution">
    <text evidence="1">The sequence shown here is derived from an EMBL/GenBank/DDBJ whole genome shotgun (WGS) entry which is preliminary data.</text>
</comment>
<name>A0AAV9DYV5_ACOCL</name>
<gene>
    <name evidence="1" type="ORF">QJS10_CPA10g00917</name>
</gene>